<feature type="binding site" evidence="11">
    <location>
        <position position="134"/>
    </location>
    <ligand>
        <name>substrate</name>
    </ligand>
</feature>
<evidence type="ECO:0000256" key="2">
    <source>
        <dbReference type="ARBA" id="ARBA00006997"/>
    </source>
</evidence>
<dbReference type="AlphaFoldDB" id="A0A0R1VYE1"/>
<evidence type="ECO:0000256" key="6">
    <source>
        <dbReference type="ARBA" id="ARBA00022741"/>
    </source>
</evidence>
<feature type="binding site" evidence="11">
    <location>
        <position position="32"/>
    </location>
    <ligand>
        <name>substrate</name>
    </ligand>
</feature>
<dbReference type="GO" id="GO:0000287">
    <property type="term" value="F:magnesium ion binding"/>
    <property type="evidence" value="ECO:0007669"/>
    <property type="project" value="UniProtKB-UniRule"/>
</dbReference>
<keyword evidence="11" id="KW-0479">Metal-binding</keyword>
<comment type="subunit">
    <text evidence="11">Monomer.</text>
</comment>
<proteinExistence type="inferred from homology"/>
<evidence type="ECO:0000256" key="11">
    <source>
        <dbReference type="HAMAP-Rule" id="MF_00109"/>
    </source>
</evidence>
<evidence type="ECO:0000313" key="12">
    <source>
        <dbReference type="EMBL" id="KRM10696.1"/>
    </source>
</evidence>
<keyword evidence="4 11" id="KW-0028">Amino-acid biosynthesis</keyword>
<keyword evidence="9 11" id="KW-0057">Aromatic amino acid biosynthesis</keyword>
<evidence type="ECO:0000256" key="1">
    <source>
        <dbReference type="ARBA" id="ARBA00004842"/>
    </source>
</evidence>
<dbReference type="InterPro" id="IPR027417">
    <property type="entry name" value="P-loop_NTPase"/>
</dbReference>
<comment type="catalytic activity">
    <reaction evidence="10 11">
        <text>shikimate + ATP = 3-phosphoshikimate + ADP + H(+)</text>
        <dbReference type="Rhea" id="RHEA:13121"/>
        <dbReference type="ChEBI" id="CHEBI:15378"/>
        <dbReference type="ChEBI" id="CHEBI:30616"/>
        <dbReference type="ChEBI" id="CHEBI:36208"/>
        <dbReference type="ChEBI" id="CHEBI:145989"/>
        <dbReference type="ChEBI" id="CHEBI:456216"/>
        <dbReference type="EC" id="2.7.1.71"/>
    </reaction>
</comment>
<comment type="caution">
    <text evidence="11">Lacks conserved residue(s) required for the propagation of feature annotation.</text>
</comment>
<keyword evidence="11" id="KW-0963">Cytoplasm</keyword>
<feature type="binding site" evidence="11">
    <location>
        <position position="14"/>
    </location>
    <ligand>
        <name>Mg(2+)</name>
        <dbReference type="ChEBI" id="CHEBI:18420"/>
    </ligand>
</feature>
<protein>
    <recommendedName>
        <fullName evidence="3 11">Shikimate kinase</fullName>
        <shortName evidence="11">SK</shortName>
        <ecNumber evidence="3 11">2.7.1.71</ecNumber>
    </recommendedName>
</protein>
<reference evidence="12 13" key="1">
    <citation type="journal article" date="2015" name="Genome Announc.">
        <title>Expanding the biotechnology potential of lactobacilli through comparative genomics of 213 strains and associated genera.</title>
        <authorList>
            <person name="Sun Z."/>
            <person name="Harris H.M."/>
            <person name="McCann A."/>
            <person name="Guo C."/>
            <person name="Argimon S."/>
            <person name="Zhang W."/>
            <person name="Yang X."/>
            <person name="Jeffery I.B."/>
            <person name="Cooney J.C."/>
            <person name="Kagawa T.F."/>
            <person name="Liu W."/>
            <person name="Song Y."/>
            <person name="Salvetti E."/>
            <person name="Wrobel A."/>
            <person name="Rasinkangas P."/>
            <person name="Parkhill J."/>
            <person name="Rea M.C."/>
            <person name="O'Sullivan O."/>
            <person name="Ritari J."/>
            <person name="Douillard F.P."/>
            <person name="Paul Ross R."/>
            <person name="Yang R."/>
            <person name="Briner A.E."/>
            <person name="Felis G.E."/>
            <person name="de Vos W.M."/>
            <person name="Barrangou R."/>
            <person name="Klaenhammer T.R."/>
            <person name="Caufield P.W."/>
            <person name="Cui Y."/>
            <person name="Zhang H."/>
            <person name="O'Toole P.W."/>
        </authorList>
    </citation>
    <scope>NUCLEOTIDE SEQUENCE [LARGE SCALE GENOMIC DNA]</scope>
    <source>
        <strain evidence="12 13">DSM 17758</strain>
    </source>
</reference>
<dbReference type="PRINTS" id="PR01100">
    <property type="entry name" value="SHIKIMTKNASE"/>
</dbReference>
<dbReference type="Proteomes" id="UP000051315">
    <property type="component" value="Unassembled WGS sequence"/>
</dbReference>
<dbReference type="SUPFAM" id="SSF52540">
    <property type="entry name" value="P-loop containing nucleoside triphosphate hydrolases"/>
    <property type="match status" value="1"/>
</dbReference>
<name>A0A0R1VYE1_9LACO</name>
<dbReference type="UniPathway" id="UPA00053">
    <property type="reaction ID" value="UER00088"/>
</dbReference>
<dbReference type="PROSITE" id="PS01128">
    <property type="entry name" value="SHIKIMATE_KINASE"/>
    <property type="match status" value="1"/>
</dbReference>
<evidence type="ECO:0000256" key="8">
    <source>
        <dbReference type="ARBA" id="ARBA00022840"/>
    </source>
</evidence>
<keyword evidence="6 11" id="KW-0547">Nucleotide-binding</keyword>
<dbReference type="GO" id="GO:0009073">
    <property type="term" value="P:aromatic amino acid family biosynthetic process"/>
    <property type="evidence" value="ECO:0007669"/>
    <property type="project" value="UniProtKB-KW"/>
</dbReference>
<comment type="caution">
    <text evidence="12">The sequence shown here is derived from an EMBL/GenBank/DDBJ whole genome shotgun (WGS) entry which is preliminary data.</text>
</comment>
<dbReference type="Gene3D" id="3.40.50.300">
    <property type="entry name" value="P-loop containing nucleotide triphosphate hydrolases"/>
    <property type="match status" value="1"/>
</dbReference>
<keyword evidence="8 11" id="KW-0067">ATP-binding</keyword>
<sequence>MAIILIGFMGAGKTTLARTLAQQHRLTFIDTDELLGRQFQTTTGNLFNQVGEEKFRRLEFETLRQTLSTDVPIVATGGGIIESSESRRLLQQAATVFWLNVDYSTCYRRIAADTTRPLVTQSTSDALYQRFCQRESIYRQVATHEITATKKSPRQLAEEIWQLKTS</sequence>
<evidence type="ECO:0000256" key="7">
    <source>
        <dbReference type="ARBA" id="ARBA00022777"/>
    </source>
</evidence>
<dbReference type="Pfam" id="PF01202">
    <property type="entry name" value="SKI"/>
    <property type="match status" value="1"/>
</dbReference>
<evidence type="ECO:0000256" key="4">
    <source>
        <dbReference type="ARBA" id="ARBA00022605"/>
    </source>
</evidence>
<evidence type="ECO:0000256" key="9">
    <source>
        <dbReference type="ARBA" id="ARBA00023141"/>
    </source>
</evidence>
<accession>A0A0R1VYE1</accession>
<keyword evidence="7 11" id="KW-0418">Kinase</keyword>
<dbReference type="CDD" id="cd00464">
    <property type="entry name" value="SK"/>
    <property type="match status" value="1"/>
</dbReference>
<keyword evidence="11" id="KW-0460">Magnesium</keyword>
<dbReference type="GO" id="GO:0004765">
    <property type="term" value="F:shikimate kinase activity"/>
    <property type="evidence" value="ECO:0007669"/>
    <property type="project" value="UniProtKB-UniRule"/>
</dbReference>
<dbReference type="PATRIC" id="fig|1423735.3.peg.1347"/>
<evidence type="ECO:0000313" key="13">
    <source>
        <dbReference type="Proteomes" id="UP000051315"/>
    </source>
</evidence>
<gene>
    <name evidence="11" type="primary">aroK</name>
    <name evidence="12" type="ORF">FC15_GL001301</name>
</gene>
<dbReference type="InterPro" id="IPR023000">
    <property type="entry name" value="Shikimate_kinase_CS"/>
</dbReference>
<keyword evidence="13" id="KW-1185">Reference proteome</keyword>
<comment type="function">
    <text evidence="11">Catalyzes the specific phosphorylation of the 3-hydroxyl group of shikimic acid using ATP as a cosubstrate.</text>
</comment>
<keyword evidence="5 11" id="KW-0808">Transferase</keyword>
<evidence type="ECO:0000256" key="5">
    <source>
        <dbReference type="ARBA" id="ARBA00022679"/>
    </source>
</evidence>
<comment type="pathway">
    <text evidence="1 11">Metabolic intermediate biosynthesis; chorismate biosynthesis; chorismate from D-erythrose 4-phosphate and phosphoenolpyruvate: step 5/7.</text>
</comment>
<dbReference type="PANTHER" id="PTHR21087:SF16">
    <property type="entry name" value="SHIKIMATE KINASE 1, CHLOROPLASTIC"/>
    <property type="match status" value="1"/>
</dbReference>
<dbReference type="GO" id="GO:0005524">
    <property type="term" value="F:ATP binding"/>
    <property type="evidence" value="ECO:0007669"/>
    <property type="project" value="UniProtKB-UniRule"/>
</dbReference>
<dbReference type="HAMAP" id="MF_00109">
    <property type="entry name" value="Shikimate_kinase"/>
    <property type="match status" value="1"/>
</dbReference>
<dbReference type="GO" id="GO:0005829">
    <property type="term" value="C:cytosol"/>
    <property type="evidence" value="ECO:0007669"/>
    <property type="project" value="TreeGrafter"/>
</dbReference>
<dbReference type="EC" id="2.7.1.71" evidence="3 11"/>
<feature type="binding site" evidence="11">
    <location>
        <position position="56"/>
    </location>
    <ligand>
        <name>substrate</name>
    </ligand>
</feature>
<dbReference type="EMBL" id="AZFX01000036">
    <property type="protein sequence ID" value="KRM10696.1"/>
    <property type="molecule type" value="Genomic_DNA"/>
</dbReference>
<evidence type="ECO:0000256" key="10">
    <source>
        <dbReference type="ARBA" id="ARBA00048567"/>
    </source>
</evidence>
<feature type="binding site" evidence="11">
    <location>
        <position position="78"/>
    </location>
    <ligand>
        <name>substrate</name>
    </ligand>
</feature>
<comment type="cofactor">
    <cofactor evidence="11">
        <name>Mg(2+)</name>
        <dbReference type="ChEBI" id="CHEBI:18420"/>
    </cofactor>
    <text evidence="11">Binds 1 Mg(2+) ion per subunit.</text>
</comment>
<dbReference type="InterPro" id="IPR031322">
    <property type="entry name" value="Shikimate/glucono_kinase"/>
</dbReference>
<dbReference type="STRING" id="1423735.FC15_GL001301"/>
<organism evidence="12 13">
    <name type="scientific">Lapidilactobacillus concavus DSM 17758</name>
    <dbReference type="NCBI Taxonomy" id="1423735"/>
    <lineage>
        <taxon>Bacteria</taxon>
        <taxon>Bacillati</taxon>
        <taxon>Bacillota</taxon>
        <taxon>Bacilli</taxon>
        <taxon>Lactobacillales</taxon>
        <taxon>Lactobacillaceae</taxon>
        <taxon>Lapidilactobacillus</taxon>
    </lineage>
</organism>
<feature type="binding site" evidence="11">
    <location>
        <position position="116"/>
    </location>
    <ligand>
        <name>ATP</name>
        <dbReference type="ChEBI" id="CHEBI:30616"/>
    </ligand>
</feature>
<dbReference type="GO" id="GO:0009423">
    <property type="term" value="P:chorismate biosynthetic process"/>
    <property type="evidence" value="ECO:0007669"/>
    <property type="project" value="UniProtKB-UniRule"/>
</dbReference>
<comment type="similarity">
    <text evidence="2 11">Belongs to the shikimate kinase family.</text>
</comment>
<feature type="binding site" evidence="11">
    <location>
        <begin position="10"/>
        <end position="15"/>
    </location>
    <ligand>
        <name>ATP</name>
        <dbReference type="ChEBI" id="CHEBI:30616"/>
    </ligand>
</feature>
<dbReference type="PANTHER" id="PTHR21087">
    <property type="entry name" value="SHIKIMATE KINASE"/>
    <property type="match status" value="1"/>
</dbReference>
<dbReference type="InterPro" id="IPR000623">
    <property type="entry name" value="Shikimate_kinase/TSH1"/>
</dbReference>
<comment type="subcellular location">
    <subcellularLocation>
        <location evidence="11">Cytoplasm</location>
    </subcellularLocation>
</comment>
<evidence type="ECO:0000256" key="3">
    <source>
        <dbReference type="ARBA" id="ARBA00012154"/>
    </source>
</evidence>
<dbReference type="GO" id="GO:0008652">
    <property type="term" value="P:amino acid biosynthetic process"/>
    <property type="evidence" value="ECO:0007669"/>
    <property type="project" value="UniProtKB-KW"/>
</dbReference>